<accession>A0A2S7KPW4</accession>
<feature type="transmembrane region" description="Helical" evidence="1">
    <location>
        <begin position="105"/>
        <end position="123"/>
    </location>
</feature>
<feature type="signal peptide" evidence="2">
    <location>
        <begin position="1"/>
        <end position="20"/>
    </location>
</feature>
<dbReference type="RefSeq" id="WP_181039979.1">
    <property type="nucleotide sequence ID" value="NZ_MQUB01000001.1"/>
</dbReference>
<keyword evidence="1" id="KW-1133">Transmembrane helix</keyword>
<dbReference type="Proteomes" id="UP000239800">
    <property type="component" value="Unassembled WGS sequence"/>
</dbReference>
<name>A0A2S7KPW4_9FLAO</name>
<keyword evidence="2" id="KW-0732">Signal</keyword>
<keyword evidence="1" id="KW-0812">Transmembrane</keyword>
<keyword evidence="4" id="KW-1185">Reference proteome</keyword>
<evidence type="ECO:0000313" key="3">
    <source>
        <dbReference type="EMBL" id="PQB04650.1"/>
    </source>
</evidence>
<comment type="caution">
    <text evidence="3">The sequence shown here is derived from an EMBL/GenBank/DDBJ whole genome shotgun (WGS) entry which is preliminary data.</text>
</comment>
<organism evidence="3 4">
    <name type="scientific">Aureitalea marina</name>
    <dbReference type="NCBI Taxonomy" id="930804"/>
    <lineage>
        <taxon>Bacteria</taxon>
        <taxon>Pseudomonadati</taxon>
        <taxon>Bacteroidota</taxon>
        <taxon>Flavobacteriia</taxon>
        <taxon>Flavobacteriales</taxon>
        <taxon>Flavobacteriaceae</taxon>
        <taxon>Aureitalea</taxon>
    </lineage>
</organism>
<protein>
    <recommendedName>
        <fullName evidence="5">DUF4129 domain-containing protein</fullName>
    </recommendedName>
</protein>
<evidence type="ECO:0000256" key="2">
    <source>
        <dbReference type="SAM" id="SignalP"/>
    </source>
</evidence>
<gene>
    <name evidence="3" type="ORF">BST85_06885</name>
</gene>
<reference evidence="3 4" key="1">
    <citation type="submission" date="2016-11" db="EMBL/GenBank/DDBJ databases">
        <title>Trade-off between light-utilization and light-protection in marine flavobacteria.</title>
        <authorList>
            <person name="Kumagai Y."/>
        </authorList>
    </citation>
    <scope>NUCLEOTIDE SEQUENCE [LARGE SCALE GENOMIC DNA]</scope>
    <source>
        <strain evidence="3 4">NBRC 107741</strain>
    </source>
</reference>
<keyword evidence="1" id="KW-0472">Membrane</keyword>
<proteinExistence type="predicted"/>
<feature type="chain" id="PRO_5015697537" description="DUF4129 domain-containing protein" evidence="2">
    <location>
        <begin position="21"/>
        <end position="147"/>
    </location>
</feature>
<dbReference type="EMBL" id="MQUB01000001">
    <property type="protein sequence ID" value="PQB04650.1"/>
    <property type="molecule type" value="Genomic_DNA"/>
</dbReference>
<evidence type="ECO:0008006" key="5">
    <source>
        <dbReference type="Google" id="ProtNLM"/>
    </source>
</evidence>
<dbReference type="AlphaFoldDB" id="A0A2S7KPW4"/>
<sequence>MQKALLVIILSVFLASFSWAQDSLDNSQSEELILDDRSGLQPLDWNEQQLNDYREDSSYDYTEKQPQDNWLTRFRTWLGRMWDSFWQWLLGDGEISGFWLQLIKALPYLIVAGIIVFMVWLLIRLNPGPRYWPALQTRKSFLPMTKN</sequence>
<evidence type="ECO:0000256" key="1">
    <source>
        <dbReference type="SAM" id="Phobius"/>
    </source>
</evidence>
<evidence type="ECO:0000313" key="4">
    <source>
        <dbReference type="Proteomes" id="UP000239800"/>
    </source>
</evidence>